<dbReference type="InterPro" id="IPR042100">
    <property type="entry name" value="Bug_dom1"/>
</dbReference>
<sequence>MLRRHLLAATAAGLAAPATLRAQGAWRPERPVTIIVPWAAGGSTDQMARIVATELEEAFGQRFVVVNQPGASGSIGTRNAMQAAKDGYTWTAGAAVDVGCYKVLGLLDTMLADWHLFFTVANVNTIAANPGSGYRDFGQLLQAMQTRRDIAVATAGQSSAGRNMMEAIRAASPNVNYRNAPYDGGNPAVLATVAGETPVVAQLLVEMAEMIRGRRLIPLAVQADTPITLQGFGEIPSIKRWLPNIPTPLNYFGIWAPKGVPDPVIQAMSQVWETRVKNSQRLKDYADSRAAVFAPLHGQAAHDAAWVMVRQTAWLYFDAGAGRVSPDTLGIQRL</sequence>
<comment type="similarity">
    <text evidence="1">Belongs to the UPF0065 (bug) family.</text>
</comment>
<dbReference type="AlphaFoldDB" id="A0A9X9XC28"/>
<dbReference type="CDD" id="cd07012">
    <property type="entry name" value="PBP2_Bug_TTT"/>
    <property type="match status" value="1"/>
</dbReference>
<accession>A0A9X9XC28</accession>
<reference evidence="2" key="1">
    <citation type="submission" date="2020-01" db="EMBL/GenBank/DDBJ databases">
        <authorList>
            <person name="Rat A."/>
        </authorList>
    </citation>
    <scope>NUCLEOTIDE SEQUENCE</scope>
    <source>
        <strain evidence="2">LMG 31228</strain>
    </source>
</reference>
<name>A0A9X9XC28_9PROT</name>
<evidence type="ECO:0000256" key="1">
    <source>
        <dbReference type="ARBA" id="ARBA00006987"/>
    </source>
</evidence>
<reference evidence="2" key="2">
    <citation type="journal article" date="2021" name="Syst. Appl. Microbiol.">
        <title>Roseomonas hellenica sp. nov., isolated from roots of wild-growing Alkanna tinctoria.</title>
        <authorList>
            <person name="Rat A."/>
            <person name="Naranjo H.D."/>
            <person name="Lebbe L."/>
            <person name="Cnockaert M."/>
            <person name="Krigas N."/>
            <person name="Grigoriadou K."/>
            <person name="Maloupa E."/>
            <person name="Willems A."/>
        </authorList>
    </citation>
    <scope>NUCLEOTIDE SEQUENCE</scope>
    <source>
        <strain evidence="2">LMG 31228</strain>
    </source>
</reference>
<dbReference type="Proteomes" id="UP001138709">
    <property type="component" value="Unassembled WGS sequence"/>
</dbReference>
<dbReference type="InterPro" id="IPR005064">
    <property type="entry name" value="BUG"/>
</dbReference>
<organism evidence="2 3">
    <name type="scientific">Neoroseomonas eburnea</name>
    <dbReference type="NCBI Taxonomy" id="1346889"/>
    <lineage>
        <taxon>Bacteria</taxon>
        <taxon>Pseudomonadati</taxon>
        <taxon>Pseudomonadota</taxon>
        <taxon>Alphaproteobacteria</taxon>
        <taxon>Acetobacterales</taxon>
        <taxon>Acetobacteraceae</taxon>
        <taxon>Neoroseomonas</taxon>
    </lineage>
</organism>
<dbReference type="Gene3D" id="3.40.190.150">
    <property type="entry name" value="Bordetella uptake gene, domain 1"/>
    <property type="match status" value="1"/>
</dbReference>
<comment type="caution">
    <text evidence="2">The sequence shown here is derived from an EMBL/GenBank/DDBJ whole genome shotgun (WGS) entry which is preliminary data.</text>
</comment>
<dbReference type="PANTHER" id="PTHR42928">
    <property type="entry name" value="TRICARBOXYLATE-BINDING PROTEIN"/>
    <property type="match status" value="1"/>
</dbReference>
<keyword evidence="3" id="KW-1185">Reference proteome</keyword>
<dbReference type="Gene3D" id="3.40.190.10">
    <property type="entry name" value="Periplasmic binding protein-like II"/>
    <property type="match status" value="1"/>
</dbReference>
<dbReference type="PANTHER" id="PTHR42928:SF5">
    <property type="entry name" value="BLR1237 PROTEIN"/>
    <property type="match status" value="1"/>
</dbReference>
<proteinExistence type="inferred from homology"/>
<evidence type="ECO:0000313" key="2">
    <source>
        <dbReference type="EMBL" id="MBR0681264.1"/>
    </source>
</evidence>
<dbReference type="RefSeq" id="WP_211846795.1">
    <property type="nucleotide sequence ID" value="NZ_JAAEDL010000010.1"/>
</dbReference>
<dbReference type="EMBL" id="JAAEDL010000010">
    <property type="protein sequence ID" value="MBR0681264.1"/>
    <property type="molecule type" value="Genomic_DNA"/>
</dbReference>
<evidence type="ECO:0000313" key="3">
    <source>
        <dbReference type="Proteomes" id="UP001138709"/>
    </source>
</evidence>
<protein>
    <submittedName>
        <fullName evidence="2">Tripartite tricarboxylate transporter substrate binding protein</fullName>
    </submittedName>
</protein>
<dbReference type="Pfam" id="PF03401">
    <property type="entry name" value="TctC"/>
    <property type="match status" value="1"/>
</dbReference>
<gene>
    <name evidence="2" type="ORF">GXW74_12280</name>
</gene>